<comment type="caution">
    <text evidence="8">The sequence shown here is derived from an EMBL/GenBank/DDBJ whole genome shotgun (WGS) entry which is preliminary data.</text>
</comment>
<dbReference type="HAMAP" id="MF_00209">
    <property type="entry name" value="Inorganic_PPase"/>
    <property type="match status" value="1"/>
</dbReference>
<dbReference type="GO" id="GO:0004427">
    <property type="term" value="F:inorganic diphosphate phosphatase activity"/>
    <property type="evidence" value="ECO:0007669"/>
    <property type="project" value="UniProtKB-UniRule"/>
</dbReference>
<evidence type="ECO:0000256" key="2">
    <source>
        <dbReference type="ARBA" id="ARBA00022490"/>
    </source>
</evidence>
<evidence type="ECO:0000313" key="9">
    <source>
        <dbReference type="Proteomes" id="UP000177941"/>
    </source>
</evidence>
<comment type="cofactor">
    <cofactor evidence="1 7">
        <name>Mg(2+)</name>
        <dbReference type="ChEBI" id="CHEBI:18420"/>
    </cofactor>
</comment>
<comment type="subcellular location">
    <subcellularLocation>
        <location evidence="7">Cytoplasm</location>
    </subcellularLocation>
</comment>
<keyword evidence="3 7" id="KW-0479">Metal-binding</keyword>
<gene>
    <name evidence="7" type="primary">ppa</name>
    <name evidence="8" type="ORF">A3E36_01745</name>
</gene>
<evidence type="ECO:0000256" key="6">
    <source>
        <dbReference type="ARBA" id="ARBA00047820"/>
    </source>
</evidence>
<dbReference type="InterPro" id="IPR008162">
    <property type="entry name" value="Pyrophosphatase"/>
</dbReference>
<evidence type="ECO:0000256" key="3">
    <source>
        <dbReference type="ARBA" id="ARBA00022723"/>
    </source>
</evidence>
<proteinExistence type="inferred from homology"/>
<dbReference type="InterPro" id="IPR036649">
    <property type="entry name" value="Pyrophosphatase_sf"/>
</dbReference>
<feature type="binding site" evidence="7">
    <location>
        <position position="29"/>
    </location>
    <ligand>
        <name>substrate</name>
    </ligand>
</feature>
<feature type="binding site" evidence="7">
    <location>
        <position position="65"/>
    </location>
    <ligand>
        <name>Mg(2+)</name>
        <dbReference type="ChEBI" id="CHEBI:18420"/>
        <label>1</label>
    </ligand>
</feature>
<dbReference type="EC" id="3.6.1.1" evidence="7"/>
<feature type="binding site" evidence="7">
    <location>
        <position position="70"/>
    </location>
    <ligand>
        <name>Mg(2+)</name>
        <dbReference type="ChEBI" id="CHEBI:18420"/>
        <label>1</label>
    </ligand>
</feature>
<evidence type="ECO:0000256" key="5">
    <source>
        <dbReference type="ARBA" id="ARBA00022842"/>
    </source>
</evidence>
<comment type="function">
    <text evidence="7">Catalyzes the hydrolysis of inorganic pyrophosphate (PPi) forming two phosphate ions.</text>
</comment>
<feature type="binding site" evidence="7">
    <location>
        <position position="55"/>
    </location>
    <ligand>
        <name>substrate</name>
    </ligand>
</feature>
<dbReference type="GO" id="GO:0006796">
    <property type="term" value="P:phosphate-containing compound metabolic process"/>
    <property type="evidence" value="ECO:0007669"/>
    <property type="project" value="InterPro"/>
</dbReference>
<keyword evidence="2 7" id="KW-0963">Cytoplasm</keyword>
<dbReference type="EMBL" id="MHHS01000050">
    <property type="protein sequence ID" value="OGY35401.1"/>
    <property type="molecule type" value="Genomic_DNA"/>
</dbReference>
<evidence type="ECO:0000256" key="4">
    <source>
        <dbReference type="ARBA" id="ARBA00022801"/>
    </source>
</evidence>
<evidence type="ECO:0000313" key="8">
    <source>
        <dbReference type="EMBL" id="OGY35401.1"/>
    </source>
</evidence>
<protein>
    <recommendedName>
        <fullName evidence="7">Inorganic pyrophosphatase</fullName>
        <ecNumber evidence="7">3.6.1.1</ecNumber>
    </recommendedName>
    <alternativeName>
        <fullName evidence="7">Pyrophosphate phospho-hydrolase</fullName>
        <shortName evidence="7">PPase</shortName>
    </alternativeName>
</protein>
<comment type="catalytic activity">
    <reaction evidence="6 7">
        <text>diphosphate + H2O = 2 phosphate + H(+)</text>
        <dbReference type="Rhea" id="RHEA:24576"/>
        <dbReference type="ChEBI" id="CHEBI:15377"/>
        <dbReference type="ChEBI" id="CHEBI:15378"/>
        <dbReference type="ChEBI" id="CHEBI:33019"/>
        <dbReference type="ChEBI" id="CHEBI:43474"/>
        <dbReference type="EC" id="3.6.1.1"/>
    </reaction>
</comment>
<keyword evidence="5 7" id="KW-0460">Magnesium</keyword>
<comment type="similarity">
    <text evidence="7">Belongs to the PPase family.</text>
</comment>
<dbReference type="AlphaFoldDB" id="A0A1G1X6I4"/>
<dbReference type="Gene3D" id="3.90.80.10">
    <property type="entry name" value="Inorganic pyrophosphatase"/>
    <property type="match status" value="1"/>
</dbReference>
<organism evidence="8 9">
    <name type="scientific">Candidatus Andersenbacteria bacterium RIFCSPHIGHO2_12_FULL_45_11b</name>
    <dbReference type="NCBI Taxonomy" id="1797282"/>
    <lineage>
        <taxon>Bacteria</taxon>
        <taxon>Candidatus Anderseniibacteriota</taxon>
    </lineage>
</organism>
<reference evidence="8 9" key="1">
    <citation type="journal article" date="2016" name="Nat. Commun.">
        <title>Thousands of microbial genomes shed light on interconnected biogeochemical processes in an aquifer system.</title>
        <authorList>
            <person name="Anantharaman K."/>
            <person name="Brown C.T."/>
            <person name="Hug L.A."/>
            <person name="Sharon I."/>
            <person name="Castelle C.J."/>
            <person name="Probst A.J."/>
            <person name="Thomas B.C."/>
            <person name="Singh A."/>
            <person name="Wilkins M.J."/>
            <person name="Karaoz U."/>
            <person name="Brodie E.L."/>
            <person name="Williams K.H."/>
            <person name="Hubbard S.S."/>
            <person name="Banfield J.F."/>
        </authorList>
    </citation>
    <scope>NUCLEOTIDE SEQUENCE [LARGE SCALE GENOMIC DNA]</scope>
</reference>
<evidence type="ECO:0000256" key="1">
    <source>
        <dbReference type="ARBA" id="ARBA00001946"/>
    </source>
</evidence>
<feature type="binding site" evidence="7">
    <location>
        <position position="102"/>
    </location>
    <ligand>
        <name>Mg(2+)</name>
        <dbReference type="ChEBI" id="CHEBI:18420"/>
        <label>1</label>
    </ligand>
</feature>
<dbReference type="FunFam" id="3.90.80.10:FF:000003">
    <property type="entry name" value="Inorganic pyrophosphatase"/>
    <property type="match status" value="1"/>
</dbReference>
<accession>A0A1G1X6I4</accession>
<name>A0A1G1X6I4_9BACT</name>
<dbReference type="SUPFAM" id="SSF50324">
    <property type="entry name" value="Inorganic pyrophosphatase"/>
    <property type="match status" value="1"/>
</dbReference>
<sequence>MNLWHDVAFGASLDELNLIVEIPTGSQNKYELDKEYGLIKLDRVLYSPLHYPGDYGFIPQTLGEDNDPLDGIVMMNFPTYPGTLMAVRPLGMLRMVDQGENDEKILCVPVDDVRFDGVTKLSDVAQPVLDEIAHFFQVYKELEKKSVEINGWADLDETRKVIQAGIDRYNEKFPKEARG</sequence>
<feature type="binding site" evidence="7">
    <location>
        <position position="70"/>
    </location>
    <ligand>
        <name>Mg(2+)</name>
        <dbReference type="ChEBI" id="CHEBI:18420"/>
        <label>2</label>
    </ligand>
</feature>
<comment type="subunit">
    <text evidence="7">Homohexamer.</text>
</comment>
<feature type="binding site" evidence="7">
    <location>
        <position position="139"/>
    </location>
    <ligand>
        <name>substrate</name>
    </ligand>
</feature>
<dbReference type="Pfam" id="PF00719">
    <property type="entry name" value="Pyrophosphatase"/>
    <property type="match status" value="1"/>
</dbReference>
<dbReference type="GO" id="GO:0000287">
    <property type="term" value="F:magnesium ion binding"/>
    <property type="evidence" value="ECO:0007669"/>
    <property type="project" value="UniProtKB-UniRule"/>
</dbReference>
<dbReference type="GO" id="GO:0005737">
    <property type="term" value="C:cytoplasm"/>
    <property type="evidence" value="ECO:0007669"/>
    <property type="project" value="UniProtKB-SubCell"/>
</dbReference>
<keyword evidence="4 7" id="KW-0378">Hydrolase</keyword>
<feature type="binding site" evidence="7">
    <location>
        <position position="43"/>
    </location>
    <ligand>
        <name>substrate</name>
    </ligand>
</feature>
<dbReference type="CDD" id="cd00412">
    <property type="entry name" value="pyrophosphatase"/>
    <property type="match status" value="1"/>
</dbReference>
<evidence type="ECO:0000256" key="7">
    <source>
        <dbReference type="HAMAP-Rule" id="MF_00209"/>
    </source>
</evidence>
<dbReference type="PROSITE" id="PS00387">
    <property type="entry name" value="PPASE"/>
    <property type="match status" value="1"/>
</dbReference>
<dbReference type="Proteomes" id="UP000177941">
    <property type="component" value="Unassembled WGS sequence"/>
</dbReference>
<dbReference type="PANTHER" id="PTHR10286">
    <property type="entry name" value="INORGANIC PYROPHOSPHATASE"/>
    <property type="match status" value="1"/>
</dbReference>